<dbReference type="Gene3D" id="3.60.21.50">
    <property type="match status" value="1"/>
</dbReference>
<protein>
    <recommendedName>
        <fullName evidence="7">DNA polymerase alpha/delta/epsilon subunit B domain-containing protein</fullName>
    </recommendedName>
</protein>
<feature type="domain" description="DNA polymerase delta subunit OB-fold" evidence="4">
    <location>
        <begin position="1"/>
        <end position="77"/>
    </location>
</feature>
<dbReference type="EMBL" id="SGPM01000002">
    <property type="protein sequence ID" value="THH33896.1"/>
    <property type="molecule type" value="Genomic_DNA"/>
</dbReference>
<evidence type="ECO:0000313" key="6">
    <source>
        <dbReference type="Proteomes" id="UP000308730"/>
    </source>
</evidence>
<sequence length="419" mass="44728">MPLKPNVMEDIARDHSIPAPPPRAKFHSDEDTIMLEDESGRICLVGDRIRTAGLVTGVILGALGIETNSGDFEVVDYCFAGMAPQETTWTSAASGSDDMEVDTESSSSSQDEWVALVSGLEVGALSPADAPIELLVEFLTGELGGQQDQASSSRISRIIIAGNSLAPAVSASAATEEVDRKPRKYGQDHATFTPHPTLNLSGHLLDIARSMPIHILPGPTDPSGTILPQQSLPRAMFGGAASYSTFICETNPTYIQLGPATGSATTSAKASASKTSASASDAPKRTILVNSGQPIDDIFKYLPSPPHDRLSMAESTLHWRHTAPTAPDTLWCHPYFTTDPFVMTHTPHLYAIGNQPKFATRVATERAKDGKTGGTEKKCRIVLIPNFRESGTVVLVNMRTLDVKTVSFVLQGMTGDAKT</sequence>
<dbReference type="Pfam" id="PF04042">
    <property type="entry name" value="DNA_pol_E_B"/>
    <property type="match status" value="1"/>
</dbReference>
<comment type="caution">
    <text evidence="5">The sequence shown here is derived from an EMBL/GenBank/DDBJ whole genome shotgun (WGS) entry which is preliminary data.</text>
</comment>
<gene>
    <name evidence="5" type="ORF">EUX98_g321</name>
</gene>
<dbReference type="PANTHER" id="PTHR10416">
    <property type="entry name" value="DNA POLYMERASE DELTA SUBUNIT 2"/>
    <property type="match status" value="1"/>
</dbReference>
<dbReference type="GO" id="GO:0006271">
    <property type="term" value="P:DNA strand elongation involved in DNA replication"/>
    <property type="evidence" value="ECO:0007669"/>
    <property type="project" value="TreeGrafter"/>
</dbReference>
<dbReference type="AlphaFoldDB" id="A0A4S4N4C1"/>
<dbReference type="Proteomes" id="UP000308730">
    <property type="component" value="Unassembled WGS sequence"/>
</dbReference>
<evidence type="ECO:0000259" key="4">
    <source>
        <dbReference type="Pfam" id="PF18018"/>
    </source>
</evidence>
<evidence type="ECO:0008006" key="7">
    <source>
        <dbReference type="Google" id="ProtNLM"/>
    </source>
</evidence>
<evidence type="ECO:0000259" key="3">
    <source>
        <dbReference type="Pfam" id="PF04042"/>
    </source>
</evidence>
<accession>A0A4S4N4C1</accession>
<dbReference type="PANTHER" id="PTHR10416:SF0">
    <property type="entry name" value="DNA POLYMERASE DELTA SUBUNIT 2"/>
    <property type="match status" value="1"/>
</dbReference>
<evidence type="ECO:0000256" key="2">
    <source>
        <dbReference type="ARBA" id="ARBA00022705"/>
    </source>
</evidence>
<organism evidence="5 6">
    <name type="scientific">Antrodiella citrinella</name>
    <dbReference type="NCBI Taxonomy" id="2447956"/>
    <lineage>
        <taxon>Eukaryota</taxon>
        <taxon>Fungi</taxon>
        <taxon>Dikarya</taxon>
        <taxon>Basidiomycota</taxon>
        <taxon>Agaricomycotina</taxon>
        <taxon>Agaricomycetes</taxon>
        <taxon>Polyporales</taxon>
        <taxon>Steccherinaceae</taxon>
        <taxon>Antrodiella</taxon>
    </lineage>
</organism>
<dbReference type="GO" id="GO:0043625">
    <property type="term" value="C:delta DNA polymerase complex"/>
    <property type="evidence" value="ECO:0007669"/>
    <property type="project" value="TreeGrafter"/>
</dbReference>
<comment type="similarity">
    <text evidence="1">Belongs to the DNA polymerase delta/II small subunit family.</text>
</comment>
<dbReference type="Pfam" id="PF18018">
    <property type="entry name" value="DNA_pol_D_N"/>
    <property type="match status" value="1"/>
</dbReference>
<dbReference type="InterPro" id="IPR040663">
    <property type="entry name" value="DNA_pol_D_N"/>
</dbReference>
<name>A0A4S4N4C1_9APHY</name>
<dbReference type="GO" id="GO:0003677">
    <property type="term" value="F:DNA binding"/>
    <property type="evidence" value="ECO:0007669"/>
    <property type="project" value="InterPro"/>
</dbReference>
<evidence type="ECO:0000313" key="5">
    <source>
        <dbReference type="EMBL" id="THH33896.1"/>
    </source>
</evidence>
<keyword evidence="2" id="KW-0235">DNA replication</keyword>
<feature type="domain" description="DNA polymerase alpha/delta/epsilon subunit B" evidence="3">
    <location>
        <begin position="114"/>
        <end position="360"/>
    </location>
</feature>
<reference evidence="5 6" key="1">
    <citation type="submission" date="2019-02" db="EMBL/GenBank/DDBJ databases">
        <title>Genome sequencing of the rare red list fungi Antrodiella citrinella (Flaviporus citrinellus).</title>
        <authorList>
            <person name="Buettner E."/>
            <person name="Kellner H."/>
        </authorList>
    </citation>
    <scope>NUCLEOTIDE SEQUENCE [LARGE SCALE GENOMIC DNA]</scope>
    <source>
        <strain evidence="5 6">DSM 108506</strain>
    </source>
</reference>
<dbReference type="Gene3D" id="2.40.50.430">
    <property type="match status" value="1"/>
</dbReference>
<proteinExistence type="inferred from homology"/>
<evidence type="ECO:0000256" key="1">
    <source>
        <dbReference type="ARBA" id="ARBA00006035"/>
    </source>
</evidence>
<dbReference type="InterPro" id="IPR024826">
    <property type="entry name" value="DNA_pol_delta/II_ssu"/>
</dbReference>
<dbReference type="InterPro" id="IPR007185">
    <property type="entry name" value="DNA_pol_a/d/e_bsu"/>
</dbReference>
<keyword evidence="6" id="KW-1185">Reference proteome</keyword>
<dbReference type="OrthoDB" id="3763at2759"/>